<dbReference type="AlphaFoldDB" id="A0A0E9PFA5"/>
<evidence type="ECO:0000313" key="1">
    <source>
        <dbReference type="EMBL" id="JAH02952.1"/>
    </source>
</evidence>
<reference evidence="1" key="2">
    <citation type="journal article" date="2015" name="Fish Shellfish Immunol.">
        <title>Early steps in the European eel (Anguilla anguilla)-Vibrio vulnificus interaction in the gills: Role of the RtxA13 toxin.</title>
        <authorList>
            <person name="Callol A."/>
            <person name="Pajuelo D."/>
            <person name="Ebbesson L."/>
            <person name="Teles M."/>
            <person name="MacKenzie S."/>
            <person name="Amaro C."/>
        </authorList>
    </citation>
    <scope>NUCLEOTIDE SEQUENCE</scope>
</reference>
<name>A0A0E9PFA5_ANGAN</name>
<reference evidence="1" key="1">
    <citation type="submission" date="2014-11" db="EMBL/GenBank/DDBJ databases">
        <authorList>
            <person name="Amaro Gonzalez C."/>
        </authorList>
    </citation>
    <scope>NUCLEOTIDE SEQUENCE</scope>
</reference>
<protein>
    <submittedName>
        <fullName evidence="1">Uncharacterized protein</fullName>
    </submittedName>
</protein>
<sequence>MNDFRLHCMGFVSYVLSISNSTRNQLHCSMDLYQSKYFHQYLCAD</sequence>
<dbReference type="EMBL" id="GBXM01105625">
    <property type="protein sequence ID" value="JAH02952.1"/>
    <property type="molecule type" value="Transcribed_RNA"/>
</dbReference>
<proteinExistence type="predicted"/>
<organism evidence="1">
    <name type="scientific">Anguilla anguilla</name>
    <name type="common">European freshwater eel</name>
    <name type="synonym">Muraena anguilla</name>
    <dbReference type="NCBI Taxonomy" id="7936"/>
    <lineage>
        <taxon>Eukaryota</taxon>
        <taxon>Metazoa</taxon>
        <taxon>Chordata</taxon>
        <taxon>Craniata</taxon>
        <taxon>Vertebrata</taxon>
        <taxon>Euteleostomi</taxon>
        <taxon>Actinopterygii</taxon>
        <taxon>Neopterygii</taxon>
        <taxon>Teleostei</taxon>
        <taxon>Anguilliformes</taxon>
        <taxon>Anguillidae</taxon>
        <taxon>Anguilla</taxon>
    </lineage>
</organism>
<accession>A0A0E9PFA5</accession>